<dbReference type="Proteomes" id="UP000474630">
    <property type="component" value="Chromosome"/>
</dbReference>
<feature type="region of interest" description="Disordered" evidence="2">
    <location>
        <begin position="117"/>
        <end position="160"/>
    </location>
</feature>
<dbReference type="AlphaFoldDB" id="A0A6C0RAK5"/>
<gene>
    <name evidence="3" type="ORF">G0Q07_03130</name>
</gene>
<dbReference type="EMBL" id="CP048409">
    <property type="protein sequence ID" value="QIA06785.1"/>
    <property type="molecule type" value="Genomic_DNA"/>
</dbReference>
<evidence type="ECO:0000313" key="3">
    <source>
        <dbReference type="EMBL" id="QIA06785.1"/>
    </source>
</evidence>
<evidence type="ECO:0000256" key="1">
    <source>
        <dbReference type="SAM" id="Coils"/>
    </source>
</evidence>
<evidence type="ECO:0000313" key="4">
    <source>
        <dbReference type="Proteomes" id="UP000474630"/>
    </source>
</evidence>
<organism evidence="3 4">
    <name type="scientific">Draconibacterium halophilum</name>
    <dbReference type="NCBI Taxonomy" id="2706887"/>
    <lineage>
        <taxon>Bacteria</taxon>
        <taxon>Pseudomonadati</taxon>
        <taxon>Bacteroidota</taxon>
        <taxon>Bacteroidia</taxon>
        <taxon>Marinilabiliales</taxon>
        <taxon>Prolixibacteraceae</taxon>
        <taxon>Draconibacterium</taxon>
    </lineage>
</organism>
<name>A0A6C0RAK5_9BACT</name>
<proteinExistence type="predicted"/>
<feature type="coiled-coil region" evidence="1">
    <location>
        <begin position="57"/>
        <end position="112"/>
    </location>
</feature>
<evidence type="ECO:0008006" key="5">
    <source>
        <dbReference type="Google" id="ProtNLM"/>
    </source>
</evidence>
<keyword evidence="4" id="KW-1185">Reference proteome</keyword>
<evidence type="ECO:0000256" key="2">
    <source>
        <dbReference type="SAM" id="MobiDB-lite"/>
    </source>
</evidence>
<dbReference type="RefSeq" id="WP_163344715.1">
    <property type="nucleotide sequence ID" value="NZ_CP048409.1"/>
</dbReference>
<sequence length="168" mass="18848">METSKLINVAWVIFALVLTTTTVFAQRGRRANAVQNNPNLPCLTQISDLTEEQETSIQGLEASHQKTMDELREQRRSTVNAVDKSEIRTEMLKNVEAHRNEVKLLLTEEQQKQYDQIKANGSCGRNQNVGRRNGNSRGNRSNNNWRRGTGNSRNKVGRGVVCGRAAGI</sequence>
<dbReference type="KEGG" id="drc:G0Q07_03130"/>
<dbReference type="GO" id="GO:0042597">
    <property type="term" value="C:periplasmic space"/>
    <property type="evidence" value="ECO:0007669"/>
    <property type="project" value="InterPro"/>
</dbReference>
<feature type="compositionally biased region" description="Low complexity" evidence="2">
    <location>
        <begin position="124"/>
        <end position="160"/>
    </location>
</feature>
<protein>
    <recommendedName>
        <fullName evidence="5">LTXXQ motif family protein</fullName>
    </recommendedName>
</protein>
<accession>A0A6C0RAK5</accession>
<keyword evidence="1" id="KW-0175">Coiled coil</keyword>
<reference evidence="3 4" key="1">
    <citation type="submission" date="2020-02" db="EMBL/GenBank/DDBJ databases">
        <title>Genome sequencing for Draconibacterium sp. strain M1.</title>
        <authorList>
            <person name="Park S.-J."/>
        </authorList>
    </citation>
    <scope>NUCLEOTIDE SEQUENCE [LARGE SCALE GENOMIC DNA]</scope>
    <source>
        <strain evidence="3 4">M1</strain>
    </source>
</reference>